<keyword evidence="4" id="KW-1185">Reference proteome</keyword>
<evidence type="ECO:0000313" key="4">
    <source>
        <dbReference type="Proteomes" id="UP000256977"/>
    </source>
</evidence>
<dbReference type="SUPFAM" id="SSF55073">
    <property type="entry name" value="Nucleotide cyclase"/>
    <property type="match status" value="1"/>
</dbReference>
<comment type="caution">
    <text evidence="3">The sequence shown here is derived from an EMBL/GenBank/DDBJ whole genome shotgun (WGS) entry which is preliminary data.</text>
</comment>
<evidence type="ECO:0000313" key="3">
    <source>
        <dbReference type="EMBL" id="RED55169.1"/>
    </source>
</evidence>
<gene>
    <name evidence="3" type="ORF">DFP98_14411</name>
</gene>
<organism evidence="3 4">
    <name type="scientific">Cohnella phaseoli</name>
    <dbReference type="NCBI Taxonomy" id="456490"/>
    <lineage>
        <taxon>Bacteria</taxon>
        <taxon>Bacillati</taxon>
        <taxon>Bacillota</taxon>
        <taxon>Bacilli</taxon>
        <taxon>Bacillales</taxon>
        <taxon>Paenibacillaceae</taxon>
        <taxon>Cohnella</taxon>
    </lineage>
</organism>
<dbReference type="PROSITE" id="PS50887">
    <property type="entry name" value="GGDEF"/>
    <property type="match status" value="1"/>
</dbReference>
<feature type="domain" description="GGDEF" evidence="2">
    <location>
        <begin position="156"/>
        <end position="279"/>
    </location>
</feature>
<feature type="transmembrane region" description="Helical" evidence="1">
    <location>
        <begin position="87"/>
        <end position="108"/>
    </location>
</feature>
<dbReference type="OrthoDB" id="2157599at2"/>
<evidence type="ECO:0000256" key="1">
    <source>
        <dbReference type="SAM" id="Phobius"/>
    </source>
</evidence>
<keyword evidence="1" id="KW-0472">Membrane</keyword>
<name>A0A3D9I0M1_9BACL</name>
<accession>A0A3D9I0M1</accession>
<dbReference type="InterPro" id="IPR000160">
    <property type="entry name" value="GGDEF_dom"/>
</dbReference>
<evidence type="ECO:0000259" key="2">
    <source>
        <dbReference type="PROSITE" id="PS50887"/>
    </source>
</evidence>
<dbReference type="AlphaFoldDB" id="A0A3D9I0M1"/>
<dbReference type="Pfam" id="PF00990">
    <property type="entry name" value="GGDEF"/>
    <property type="match status" value="1"/>
</dbReference>
<dbReference type="RefSeq" id="WP_116065236.1">
    <property type="nucleotide sequence ID" value="NZ_QRDZ01000044.1"/>
</dbReference>
<feature type="transmembrane region" description="Helical" evidence="1">
    <location>
        <begin position="39"/>
        <end position="67"/>
    </location>
</feature>
<dbReference type="EMBL" id="QRDZ01000044">
    <property type="protein sequence ID" value="RED55169.1"/>
    <property type="molecule type" value="Genomic_DNA"/>
</dbReference>
<protein>
    <submittedName>
        <fullName evidence="3">Diguanylate cyclase (GGDEF)-like protein</fullName>
    </submittedName>
</protein>
<dbReference type="Proteomes" id="UP000256977">
    <property type="component" value="Unassembled WGS sequence"/>
</dbReference>
<sequence>MEAKKIDIWVIALAIVAYGIVNLFHLMPKEFYFENMIMLSLLFAAGLLSYFSGMIFALGMAAVVIFFYGSYVMYGNVVLGNPVESHVYYWIVFVPLIAALSATLGGRIRKVQTDNMKLTREFEEFVTVDQHTGLDNVKAFYGVLNQHMGLSRRFKLPLSLMLVNLTYYDDVRGIVGPERMRDILKAIGEQMVQFTRTEDCSYMLEDGRTFALLLFTNREGALVVKERIKEGMKRFNLDNSAKPVSIKTELRIGITEYEDHEQDVLGFRKAAEKDMEYDV</sequence>
<dbReference type="InterPro" id="IPR043128">
    <property type="entry name" value="Rev_trsase/Diguanyl_cyclase"/>
</dbReference>
<reference evidence="3 4" key="1">
    <citation type="submission" date="2018-07" db="EMBL/GenBank/DDBJ databases">
        <title>Genomic Encyclopedia of Type Strains, Phase III (KMG-III): the genomes of soil and plant-associated and newly described type strains.</title>
        <authorList>
            <person name="Whitman W."/>
        </authorList>
    </citation>
    <scope>NUCLEOTIDE SEQUENCE [LARGE SCALE GENOMIC DNA]</scope>
    <source>
        <strain evidence="3 4">CECT 7287</strain>
    </source>
</reference>
<dbReference type="InterPro" id="IPR029787">
    <property type="entry name" value="Nucleotide_cyclase"/>
</dbReference>
<keyword evidence="1" id="KW-1133">Transmembrane helix</keyword>
<proteinExistence type="predicted"/>
<dbReference type="NCBIfam" id="TIGR00254">
    <property type="entry name" value="GGDEF"/>
    <property type="match status" value="1"/>
</dbReference>
<keyword evidence="1" id="KW-0812">Transmembrane</keyword>
<dbReference type="Gene3D" id="3.30.70.270">
    <property type="match status" value="1"/>
</dbReference>
<feature type="transmembrane region" description="Helical" evidence="1">
    <location>
        <begin position="6"/>
        <end position="27"/>
    </location>
</feature>